<evidence type="ECO:0000256" key="6">
    <source>
        <dbReference type="RuleBase" id="RU367018"/>
    </source>
</evidence>
<dbReference type="GO" id="GO:0008270">
    <property type="term" value="F:zinc ion binding"/>
    <property type="evidence" value="ECO:0007669"/>
    <property type="project" value="UniProtKB-UniRule"/>
</dbReference>
<accession>A0A199UF06</accession>
<dbReference type="InterPro" id="IPR031052">
    <property type="entry name" value="FHY3/FAR1"/>
</dbReference>
<comment type="caution">
    <text evidence="10">The sequence shown here is derived from an EMBL/GenBank/DDBJ whole genome shotgun (WGS) entry which is preliminary data.</text>
</comment>
<evidence type="ECO:0000256" key="1">
    <source>
        <dbReference type="ARBA" id="ARBA00005889"/>
    </source>
</evidence>
<comment type="subcellular location">
    <subcellularLocation>
        <location evidence="6">Nucleus</location>
    </subcellularLocation>
</comment>
<feature type="domain" description="SWIM-type" evidence="9">
    <location>
        <begin position="148"/>
        <end position="184"/>
    </location>
</feature>
<comment type="function">
    <text evidence="6">Putative transcription activator involved in regulating light control of development.</text>
</comment>
<evidence type="ECO:0000259" key="9">
    <source>
        <dbReference type="PROSITE" id="PS50966"/>
    </source>
</evidence>
<keyword evidence="6" id="KW-0539">Nucleus</keyword>
<dbReference type="PROSITE" id="PS50966">
    <property type="entry name" value="ZF_SWIM"/>
    <property type="match status" value="1"/>
</dbReference>
<proteinExistence type="inferred from homology"/>
<evidence type="ECO:0000313" key="10">
    <source>
        <dbReference type="EMBL" id="OAY63150.1"/>
    </source>
</evidence>
<dbReference type="GO" id="GO:0005634">
    <property type="term" value="C:nucleus"/>
    <property type="evidence" value="ECO:0007669"/>
    <property type="project" value="UniProtKB-SubCell"/>
</dbReference>
<protein>
    <recommendedName>
        <fullName evidence="6">Protein FAR1-RELATED SEQUENCE</fullName>
    </recommendedName>
</protein>
<evidence type="ECO:0000256" key="5">
    <source>
        <dbReference type="PROSITE-ProRule" id="PRU00047"/>
    </source>
</evidence>
<dbReference type="InterPro" id="IPR006564">
    <property type="entry name" value="Znf_PMZ"/>
</dbReference>
<evidence type="ECO:0000256" key="2">
    <source>
        <dbReference type="ARBA" id="ARBA00022723"/>
    </source>
</evidence>
<feature type="region of interest" description="Disordered" evidence="7">
    <location>
        <begin position="296"/>
        <end position="317"/>
    </location>
</feature>
<evidence type="ECO:0000256" key="7">
    <source>
        <dbReference type="SAM" id="MobiDB-lite"/>
    </source>
</evidence>
<keyword evidence="4 6" id="KW-0862">Zinc</keyword>
<dbReference type="InterPro" id="IPR001878">
    <property type="entry name" value="Znf_CCHC"/>
</dbReference>
<keyword evidence="3 5" id="KW-0863">Zinc-finger</keyword>
<dbReference type="InterPro" id="IPR007527">
    <property type="entry name" value="Znf_SWIM"/>
</dbReference>
<evidence type="ECO:0000256" key="3">
    <source>
        <dbReference type="ARBA" id="ARBA00022771"/>
    </source>
</evidence>
<dbReference type="SMART" id="SM00575">
    <property type="entry name" value="ZnF_PMZ"/>
    <property type="match status" value="1"/>
</dbReference>
<dbReference type="EMBL" id="LSRQ01008381">
    <property type="protein sequence ID" value="OAY63150.1"/>
    <property type="molecule type" value="Genomic_DNA"/>
</dbReference>
<organism evidence="10 11">
    <name type="scientific">Ananas comosus</name>
    <name type="common">Pineapple</name>
    <name type="synonym">Ananas ananas</name>
    <dbReference type="NCBI Taxonomy" id="4615"/>
    <lineage>
        <taxon>Eukaryota</taxon>
        <taxon>Viridiplantae</taxon>
        <taxon>Streptophyta</taxon>
        <taxon>Embryophyta</taxon>
        <taxon>Tracheophyta</taxon>
        <taxon>Spermatophyta</taxon>
        <taxon>Magnoliopsida</taxon>
        <taxon>Liliopsida</taxon>
        <taxon>Poales</taxon>
        <taxon>Bromeliaceae</taxon>
        <taxon>Bromelioideae</taxon>
        <taxon>Ananas</taxon>
    </lineage>
</organism>
<dbReference type="Proteomes" id="UP000092600">
    <property type="component" value="Unassembled WGS sequence"/>
</dbReference>
<evidence type="ECO:0000259" key="8">
    <source>
        <dbReference type="PROSITE" id="PS50158"/>
    </source>
</evidence>
<sequence>MIDKYQLHKNNHLRLLWNIRYQWIPVYFRDTFFANMSTSQRSESMNAEAKIWLDSHTSIFKFVTQFEKMSNNQYEREDMEDFMTNDGEPSLWSDDPIEKNARSIYTRRFFQNSRATTDYTLVELEKEKLYKISSISQPSTSKQRMCTYTVTVVKSEDIVSCTCKLFEFYGLLCAHALKVMHHIEMYSIPSRYILKRWTKNAKKGTSTNSLEMSDGSSFCRSRRFDLLILESQKFIFEGSKSLKSYENACRIIREGVDVLTSINQAIEIDEGTNEEPSNDLHRTLISQSSLNQYTIKDPPHSQCKGRRKPQRIKPPVEKKARISRTCKQCGKKGHNIRTCKEIIVKIE</sequence>
<evidence type="ECO:0000256" key="4">
    <source>
        <dbReference type="ARBA" id="ARBA00022833"/>
    </source>
</evidence>
<dbReference type="GO" id="GO:0003676">
    <property type="term" value="F:nucleic acid binding"/>
    <property type="evidence" value="ECO:0007669"/>
    <property type="project" value="InterPro"/>
</dbReference>
<dbReference type="PANTHER" id="PTHR31669">
    <property type="entry name" value="PROTEIN FAR1-RELATED SEQUENCE 10-RELATED"/>
    <property type="match status" value="1"/>
</dbReference>
<dbReference type="Pfam" id="PF04434">
    <property type="entry name" value="SWIM"/>
    <property type="match status" value="1"/>
</dbReference>
<dbReference type="AlphaFoldDB" id="A0A199UF06"/>
<gene>
    <name evidence="10" type="ORF">ACMD2_13336</name>
</gene>
<comment type="similarity">
    <text evidence="1 6">Belongs to the FHY3/FAR1 family.</text>
</comment>
<dbReference type="GO" id="GO:0006355">
    <property type="term" value="P:regulation of DNA-templated transcription"/>
    <property type="evidence" value="ECO:0007669"/>
    <property type="project" value="UniProtKB-UniRule"/>
</dbReference>
<evidence type="ECO:0000313" key="11">
    <source>
        <dbReference type="Proteomes" id="UP000092600"/>
    </source>
</evidence>
<dbReference type="PANTHER" id="PTHR31669:SF251">
    <property type="entry name" value="PROTEIN FAR1-RELATED SEQUENCE"/>
    <property type="match status" value="1"/>
</dbReference>
<keyword evidence="2 6" id="KW-0479">Metal-binding</keyword>
<dbReference type="PROSITE" id="PS50158">
    <property type="entry name" value="ZF_CCHC"/>
    <property type="match status" value="1"/>
</dbReference>
<dbReference type="STRING" id="4615.A0A199UF06"/>
<name>A0A199UF06_ANACO</name>
<reference evidence="10 11" key="1">
    <citation type="journal article" date="2016" name="DNA Res.">
        <title>The draft genome of MD-2 pineapple using hybrid error correction of long reads.</title>
        <authorList>
            <person name="Redwan R.M."/>
            <person name="Saidin A."/>
            <person name="Kumar S.V."/>
        </authorList>
    </citation>
    <scope>NUCLEOTIDE SEQUENCE [LARGE SCALE GENOMIC DNA]</scope>
    <source>
        <strain evidence="11">cv. MD2</strain>
        <tissue evidence="10">Leaf</tissue>
    </source>
</reference>
<feature type="domain" description="CCHC-type" evidence="8">
    <location>
        <begin position="326"/>
        <end position="341"/>
    </location>
</feature>